<feature type="domain" description="PH" evidence="6">
    <location>
        <begin position="293"/>
        <end position="388"/>
    </location>
</feature>
<keyword evidence="4" id="KW-0863">Zinc-finger</keyword>
<evidence type="ECO:0000313" key="9">
    <source>
        <dbReference type="Proteomes" id="UP000031668"/>
    </source>
</evidence>
<dbReference type="InterPro" id="IPR001164">
    <property type="entry name" value="ArfGAP_dom"/>
</dbReference>
<dbReference type="InterPro" id="IPR011993">
    <property type="entry name" value="PH-like_dom_sf"/>
</dbReference>
<evidence type="ECO:0000256" key="3">
    <source>
        <dbReference type="PROSITE-ProRule" id="PRU00023"/>
    </source>
</evidence>
<dbReference type="Pfam" id="PF01412">
    <property type="entry name" value="ArfGap"/>
    <property type="match status" value="1"/>
</dbReference>
<protein>
    <submittedName>
        <fullName evidence="8">Arf-GAP with SH3 domain, ANK repeat and PH domain-containing protein 2</fullName>
    </submittedName>
</protein>
<gene>
    <name evidence="8" type="ORF">RF11_09156</name>
</gene>
<dbReference type="Proteomes" id="UP000031668">
    <property type="component" value="Unassembled WGS sequence"/>
</dbReference>
<dbReference type="SUPFAM" id="SSF48403">
    <property type="entry name" value="Ankyrin repeat"/>
    <property type="match status" value="1"/>
</dbReference>
<feature type="compositionally biased region" description="Polar residues" evidence="5">
    <location>
        <begin position="740"/>
        <end position="749"/>
    </location>
</feature>
<dbReference type="SMART" id="SM00248">
    <property type="entry name" value="ANK"/>
    <property type="match status" value="2"/>
</dbReference>
<sequence length="877" mass="100366">MDDRMLIEKAMEEIRANISRTEPPQDTNHLHNLRNTISMLDEILDDKKVLVKRLKKYAKSYISYMTEFTKSEDKFCNEFINFTSSLKDVELIDQIRLFSDVLKYNTTHKQSIQKLFETKIYYPCKSFLKDDVKNIQDIKKLIDDSYREYKSRSTKLDKEIVKKKIDEASSIKESKDIEIIEREFLIHNLEYFKKYQDIQDKFTFKFLANTLEYILTMCKIFHDSFIKIEGLKPLIELYSQEERQIHKHESDEHRIKISSLMSDIKNLIPVAEKIDIKKAGLTNMPDVVDSSLGTSKSGFLDKKSDGLRKKWLRRFCVVDKGYLHLSNSPSEQPKTSIKLLTSQIKDRFVDKYKHHCFVLITCDRQICLSTESKEETDSWMSVIANSIRYETDVAISKPAPKSDFEITAKHDLVKSLKSFVNKVPGNNFCADCYAPNPEWFSHNLGILICINCSGIHRELGVKYSKIRSLTIDVLKSWELLLCGALGNCSMNDIMDGKLDETKESTPQKSSSIGENSDMEERRKFIVKKYVDKAFVDPSQMSAFSDLSFKNLLMYDIDSIVYLFMSGFDFINPADHDPLRRTFLHYLVEKKGQGRLAIIEFLAQNVQNIVNAKDSEGDTPLHLAVSDRKIEYAKLLLIAGADINIKNIKNDSPMSIIADCESNDLKNLMALVLNSRLQKIELDAGVVFSQYEFIGIGDKESLLEDDSINPRLSSQTNDSNLSPQNFINDESTLTHGGDSSKFGSTPSIRQQSRRIGRKSFSGMPKNANQSAFVNSVNDPGTPEKVDPPVPERTRHQRMKSEGHVETHDSVNLTPSENEITVQIMNKSKSIFGDSFHIGKVVQVKKDPTNPDFYTISGICNEQEAVKLHRDDVQIINNI</sequence>
<keyword evidence="9" id="KW-1185">Reference proteome</keyword>
<dbReference type="GO" id="GO:0008270">
    <property type="term" value="F:zinc ion binding"/>
    <property type="evidence" value="ECO:0007669"/>
    <property type="project" value="UniProtKB-KW"/>
</dbReference>
<evidence type="ECO:0000259" key="6">
    <source>
        <dbReference type="PROSITE" id="PS50003"/>
    </source>
</evidence>
<dbReference type="PROSITE" id="PS50297">
    <property type="entry name" value="ANK_REP_REGION"/>
    <property type="match status" value="1"/>
</dbReference>
<dbReference type="PROSITE" id="PS50115">
    <property type="entry name" value="ARFGAP"/>
    <property type="match status" value="1"/>
</dbReference>
<evidence type="ECO:0000256" key="2">
    <source>
        <dbReference type="ARBA" id="ARBA00022833"/>
    </source>
</evidence>
<keyword evidence="2" id="KW-0862">Zinc</keyword>
<evidence type="ECO:0000256" key="1">
    <source>
        <dbReference type="ARBA" id="ARBA00022723"/>
    </source>
</evidence>
<dbReference type="OrthoDB" id="6019210at2759"/>
<dbReference type="Gene3D" id="1.25.40.20">
    <property type="entry name" value="Ankyrin repeat-containing domain"/>
    <property type="match status" value="1"/>
</dbReference>
<dbReference type="InterPro" id="IPR001849">
    <property type="entry name" value="PH_domain"/>
</dbReference>
<dbReference type="Gene3D" id="1.10.220.150">
    <property type="entry name" value="Arf GTPase activating protein"/>
    <property type="match status" value="1"/>
</dbReference>
<evidence type="ECO:0000256" key="4">
    <source>
        <dbReference type="PROSITE-ProRule" id="PRU00288"/>
    </source>
</evidence>
<dbReference type="Pfam" id="PF12796">
    <property type="entry name" value="Ank_2"/>
    <property type="match status" value="1"/>
</dbReference>
<dbReference type="InterPro" id="IPR043593">
    <property type="entry name" value="ASAP"/>
</dbReference>
<dbReference type="PROSITE" id="PS50003">
    <property type="entry name" value="PH_DOMAIN"/>
    <property type="match status" value="1"/>
</dbReference>
<dbReference type="SUPFAM" id="SSF57863">
    <property type="entry name" value="ArfGap/RecO-like zinc finger"/>
    <property type="match status" value="1"/>
</dbReference>
<comment type="caution">
    <text evidence="8">The sequence shown here is derived from an EMBL/GenBank/DDBJ whole genome shotgun (WGS) entry which is preliminary data.</text>
</comment>
<dbReference type="Gene3D" id="1.20.1270.60">
    <property type="entry name" value="Arfaptin homology (AH) domain/BAR domain"/>
    <property type="match status" value="1"/>
</dbReference>
<dbReference type="SUPFAM" id="SSF50729">
    <property type="entry name" value="PH domain-like"/>
    <property type="match status" value="1"/>
</dbReference>
<name>A0A0C2NB60_THEKT</name>
<dbReference type="SMART" id="SM00105">
    <property type="entry name" value="ArfGap"/>
    <property type="match status" value="1"/>
</dbReference>
<feature type="domain" description="Arf-GAP" evidence="7">
    <location>
        <begin position="410"/>
        <end position="542"/>
    </location>
</feature>
<dbReference type="Gene3D" id="2.30.29.30">
    <property type="entry name" value="Pleckstrin-homology domain (PH domain)/Phosphotyrosine-binding domain (PTB)"/>
    <property type="match status" value="1"/>
</dbReference>
<dbReference type="SUPFAM" id="SSF103657">
    <property type="entry name" value="BAR/IMD domain-like"/>
    <property type="match status" value="1"/>
</dbReference>
<feature type="repeat" description="ANK" evidence="3">
    <location>
        <begin position="615"/>
        <end position="647"/>
    </location>
</feature>
<dbReference type="InterPro" id="IPR002110">
    <property type="entry name" value="Ankyrin_rpt"/>
</dbReference>
<evidence type="ECO:0000313" key="8">
    <source>
        <dbReference type="EMBL" id="KII71137.1"/>
    </source>
</evidence>
<evidence type="ECO:0000256" key="5">
    <source>
        <dbReference type="SAM" id="MobiDB-lite"/>
    </source>
</evidence>
<keyword evidence="3" id="KW-0040">ANK repeat</keyword>
<dbReference type="PROSITE" id="PS50088">
    <property type="entry name" value="ANK_REPEAT"/>
    <property type="match status" value="1"/>
</dbReference>
<proteinExistence type="predicted"/>
<organism evidence="8 9">
    <name type="scientific">Thelohanellus kitauei</name>
    <name type="common">Myxosporean</name>
    <dbReference type="NCBI Taxonomy" id="669202"/>
    <lineage>
        <taxon>Eukaryota</taxon>
        <taxon>Metazoa</taxon>
        <taxon>Cnidaria</taxon>
        <taxon>Myxozoa</taxon>
        <taxon>Myxosporea</taxon>
        <taxon>Bivalvulida</taxon>
        <taxon>Platysporina</taxon>
        <taxon>Myxobolidae</taxon>
        <taxon>Thelohanellus</taxon>
    </lineage>
</organism>
<keyword evidence="1" id="KW-0479">Metal-binding</keyword>
<evidence type="ECO:0000259" key="7">
    <source>
        <dbReference type="PROSITE" id="PS50115"/>
    </source>
</evidence>
<dbReference type="EMBL" id="JWZT01001836">
    <property type="protein sequence ID" value="KII71137.1"/>
    <property type="molecule type" value="Genomic_DNA"/>
</dbReference>
<dbReference type="InterPro" id="IPR036770">
    <property type="entry name" value="Ankyrin_rpt-contain_sf"/>
</dbReference>
<dbReference type="PANTHER" id="PTHR45854:SF3">
    <property type="entry name" value="ARFGAP WITH SH3 DOMAIN, ANK REPEAT AND PH DOMAIN-CONTAINING PROTEIN"/>
    <property type="match status" value="1"/>
</dbReference>
<feature type="compositionally biased region" description="Polar residues" evidence="5">
    <location>
        <begin position="765"/>
        <end position="777"/>
    </location>
</feature>
<dbReference type="AlphaFoldDB" id="A0A0C2NB60"/>
<feature type="compositionally biased region" description="Polar residues" evidence="5">
    <location>
        <begin position="709"/>
        <end position="733"/>
    </location>
</feature>
<dbReference type="InterPro" id="IPR038508">
    <property type="entry name" value="ArfGAP_dom_sf"/>
</dbReference>
<dbReference type="GO" id="GO:0005096">
    <property type="term" value="F:GTPase activator activity"/>
    <property type="evidence" value="ECO:0007669"/>
    <property type="project" value="InterPro"/>
</dbReference>
<dbReference type="PRINTS" id="PR00405">
    <property type="entry name" value="REVINTRACTNG"/>
</dbReference>
<dbReference type="InterPro" id="IPR027267">
    <property type="entry name" value="AH/BAR_dom_sf"/>
</dbReference>
<accession>A0A0C2NB60</accession>
<reference evidence="8 9" key="1">
    <citation type="journal article" date="2014" name="Genome Biol. Evol.">
        <title>The genome of the myxosporean Thelohanellus kitauei shows adaptations to nutrient acquisition within its fish host.</title>
        <authorList>
            <person name="Yang Y."/>
            <person name="Xiong J."/>
            <person name="Zhou Z."/>
            <person name="Huo F."/>
            <person name="Miao W."/>
            <person name="Ran C."/>
            <person name="Liu Y."/>
            <person name="Zhang J."/>
            <person name="Feng J."/>
            <person name="Wang M."/>
            <person name="Wang M."/>
            <person name="Wang L."/>
            <person name="Yao B."/>
        </authorList>
    </citation>
    <scope>NUCLEOTIDE SEQUENCE [LARGE SCALE GENOMIC DNA]</scope>
    <source>
        <strain evidence="8">Wuqing</strain>
    </source>
</reference>
<dbReference type="PANTHER" id="PTHR45854">
    <property type="entry name" value="ASAP FAMILY MEMBER"/>
    <property type="match status" value="1"/>
</dbReference>
<dbReference type="Pfam" id="PF00169">
    <property type="entry name" value="PH"/>
    <property type="match status" value="1"/>
</dbReference>
<dbReference type="InterPro" id="IPR037278">
    <property type="entry name" value="ARFGAP/RecO"/>
</dbReference>
<feature type="compositionally biased region" description="Basic and acidic residues" evidence="5">
    <location>
        <begin position="780"/>
        <end position="807"/>
    </location>
</feature>
<dbReference type="SMART" id="SM00233">
    <property type="entry name" value="PH"/>
    <property type="match status" value="1"/>
</dbReference>
<feature type="region of interest" description="Disordered" evidence="5">
    <location>
        <begin position="707"/>
        <end position="808"/>
    </location>
</feature>